<proteinExistence type="predicted"/>
<reference evidence="1" key="2">
    <citation type="journal article" date="2015" name="Fish Shellfish Immunol.">
        <title>Early steps in the European eel (Anguilla anguilla)-Vibrio vulnificus interaction in the gills: Role of the RtxA13 toxin.</title>
        <authorList>
            <person name="Callol A."/>
            <person name="Pajuelo D."/>
            <person name="Ebbesson L."/>
            <person name="Teles M."/>
            <person name="MacKenzie S."/>
            <person name="Amaro C."/>
        </authorList>
    </citation>
    <scope>NUCLEOTIDE SEQUENCE</scope>
</reference>
<protein>
    <submittedName>
        <fullName evidence="1">Uncharacterized protein</fullName>
    </submittedName>
</protein>
<organism evidence="1">
    <name type="scientific">Anguilla anguilla</name>
    <name type="common">European freshwater eel</name>
    <name type="synonym">Muraena anguilla</name>
    <dbReference type="NCBI Taxonomy" id="7936"/>
    <lineage>
        <taxon>Eukaryota</taxon>
        <taxon>Metazoa</taxon>
        <taxon>Chordata</taxon>
        <taxon>Craniata</taxon>
        <taxon>Vertebrata</taxon>
        <taxon>Euteleostomi</taxon>
        <taxon>Actinopterygii</taxon>
        <taxon>Neopterygii</taxon>
        <taxon>Teleostei</taxon>
        <taxon>Anguilliformes</taxon>
        <taxon>Anguillidae</taxon>
        <taxon>Anguilla</taxon>
    </lineage>
</organism>
<evidence type="ECO:0000313" key="1">
    <source>
        <dbReference type="EMBL" id="JAH81432.1"/>
    </source>
</evidence>
<dbReference type="AlphaFoldDB" id="A0A0E9VTS9"/>
<dbReference type="EMBL" id="GBXM01027145">
    <property type="protein sequence ID" value="JAH81432.1"/>
    <property type="molecule type" value="Transcribed_RNA"/>
</dbReference>
<name>A0A0E9VTS9_ANGAN</name>
<reference evidence="1" key="1">
    <citation type="submission" date="2014-11" db="EMBL/GenBank/DDBJ databases">
        <authorList>
            <person name="Amaro Gonzalez C."/>
        </authorList>
    </citation>
    <scope>NUCLEOTIDE SEQUENCE</scope>
</reference>
<accession>A0A0E9VTS9</accession>
<sequence length="27" mass="3207">MDCTEEDYGFVDNMCSRSVVYNIRLVF</sequence>